<feature type="binding site" evidence="6">
    <location>
        <position position="134"/>
    </location>
    <ligand>
        <name>Fe cation</name>
        <dbReference type="ChEBI" id="CHEBI:24875"/>
        <note>catalytic</note>
    </ligand>
</feature>
<feature type="binding site" evidence="5">
    <location>
        <begin position="205"/>
        <end position="211"/>
    </location>
    <ligand>
        <name>2-oxoglutarate</name>
        <dbReference type="ChEBI" id="CHEBI:16810"/>
    </ligand>
</feature>
<dbReference type="RefSeq" id="WP_081555680.1">
    <property type="nucleotide sequence ID" value="NZ_MUKV01000014.1"/>
</dbReference>
<dbReference type="GO" id="GO:0008198">
    <property type="term" value="F:ferrous iron binding"/>
    <property type="evidence" value="ECO:0007669"/>
    <property type="project" value="TreeGrafter"/>
</dbReference>
<feature type="binding site" evidence="5">
    <location>
        <begin position="77"/>
        <end position="79"/>
    </location>
    <ligand>
        <name>substrate</name>
    </ligand>
</feature>
<evidence type="ECO:0000259" key="7">
    <source>
        <dbReference type="PROSITE" id="PS51471"/>
    </source>
</evidence>
<dbReference type="InterPro" id="IPR037151">
    <property type="entry name" value="AlkB-like_sf"/>
</dbReference>
<evidence type="ECO:0000313" key="8">
    <source>
        <dbReference type="EMBL" id="OQS38859.1"/>
    </source>
</evidence>
<feature type="binding site" evidence="5">
    <location>
        <begin position="121"/>
        <end position="123"/>
    </location>
    <ligand>
        <name>2-oxoglutarate</name>
        <dbReference type="ChEBI" id="CHEBI:16810"/>
    </ligand>
</feature>
<dbReference type="GO" id="GO:0005737">
    <property type="term" value="C:cytoplasm"/>
    <property type="evidence" value="ECO:0007669"/>
    <property type="project" value="TreeGrafter"/>
</dbReference>
<gene>
    <name evidence="8" type="ORF">B0T45_12455</name>
</gene>
<keyword evidence="3" id="KW-0560">Oxidoreductase</keyword>
<dbReference type="Gene3D" id="2.60.120.590">
    <property type="entry name" value="Alpha-ketoglutarate-dependent dioxygenase AlkB-like"/>
    <property type="match status" value="1"/>
</dbReference>
<sequence>MADLFASEEGGWLERLSPGAALLHRRVCEIDAVLLAEVEAVLRQVPPRGMQTPGGRAMSVATTSCGAYGWVSDARGYRYAERDPGSGQPWPAMPALLRVLAEEAAAEAGFPGFAPDACLINCYAPGAKMSLHQDKDERDFGAPIVSVSLGLPATFLFGGLSRSERPGRVELRHGDVLVWGGPDRMRFHGVLPVAEGEHPLLGRRRINLTFRKAR</sequence>
<dbReference type="GO" id="GO:0035513">
    <property type="term" value="P:oxidative RNA demethylation"/>
    <property type="evidence" value="ECO:0007669"/>
    <property type="project" value="TreeGrafter"/>
</dbReference>
<evidence type="ECO:0000256" key="6">
    <source>
        <dbReference type="PIRSR" id="PIRSR604574-2"/>
    </source>
</evidence>
<dbReference type="AlphaFoldDB" id="A0A1W0CVQ0"/>
<comment type="cofactor">
    <cofactor evidence="6">
        <name>Fe(2+)</name>
        <dbReference type="ChEBI" id="CHEBI:29033"/>
    </cofactor>
    <text evidence="6">Binds 1 Fe(2+) ion per subunit.</text>
</comment>
<keyword evidence="1 6" id="KW-0479">Metal-binding</keyword>
<dbReference type="InterPro" id="IPR027450">
    <property type="entry name" value="AlkB-like"/>
</dbReference>
<dbReference type="GO" id="GO:0035516">
    <property type="term" value="F:broad specificity oxidative DNA demethylase activity"/>
    <property type="evidence" value="ECO:0007669"/>
    <property type="project" value="TreeGrafter"/>
</dbReference>
<feature type="binding site" evidence="6">
    <location>
        <position position="188"/>
    </location>
    <ligand>
        <name>Fe cation</name>
        <dbReference type="ChEBI" id="CHEBI:24875"/>
        <note>catalytic</note>
    </ligand>
</feature>
<keyword evidence="2 8" id="KW-0223">Dioxygenase</keyword>
<reference evidence="8 9" key="1">
    <citation type="submission" date="2017-02" db="EMBL/GenBank/DDBJ databases">
        <title>Chromobacterium haemolyticum H5244.</title>
        <authorList>
            <person name="Gulvik C.A."/>
        </authorList>
    </citation>
    <scope>NUCLEOTIDE SEQUENCE [LARGE SCALE GENOMIC DNA]</scope>
    <source>
        <strain evidence="8 9">H5244</strain>
    </source>
</reference>
<dbReference type="GO" id="GO:0035515">
    <property type="term" value="F:oxidative RNA demethylase activity"/>
    <property type="evidence" value="ECO:0007669"/>
    <property type="project" value="TreeGrafter"/>
</dbReference>
<dbReference type="PANTHER" id="PTHR16557">
    <property type="entry name" value="ALKYLATED DNA REPAIR PROTEIN ALKB-RELATED"/>
    <property type="match status" value="1"/>
</dbReference>
<evidence type="ECO:0000256" key="2">
    <source>
        <dbReference type="ARBA" id="ARBA00022964"/>
    </source>
</evidence>
<dbReference type="EMBL" id="MUKV01000014">
    <property type="protein sequence ID" value="OQS38859.1"/>
    <property type="molecule type" value="Genomic_DNA"/>
</dbReference>
<feature type="binding site" evidence="5">
    <location>
        <position position="136"/>
    </location>
    <ligand>
        <name>substrate</name>
    </ligand>
</feature>
<name>A0A1W0CVQ0_9NEIS</name>
<comment type="caution">
    <text evidence="8">The sequence shown here is derived from an EMBL/GenBank/DDBJ whole genome shotgun (WGS) entry which is preliminary data.</text>
</comment>
<dbReference type="Proteomes" id="UP000192721">
    <property type="component" value="Unassembled WGS sequence"/>
</dbReference>
<proteinExistence type="predicted"/>
<accession>A0A1W0CVQ0</accession>
<evidence type="ECO:0000256" key="3">
    <source>
        <dbReference type="ARBA" id="ARBA00023002"/>
    </source>
</evidence>
<evidence type="ECO:0000256" key="5">
    <source>
        <dbReference type="PIRSR" id="PIRSR604574-1"/>
    </source>
</evidence>
<feature type="domain" description="Fe2OG dioxygenase" evidence="7">
    <location>
        <begin position="114"/>
        <end position="214"/>
    </location>
</feature>
<organism evidence="8 9">
    <name type="scientific">Chromobacterium haemolyticum</name>
    <dbReference type="NCBI Taxonomy" id="394935"/>
    <lineage>
        <taxon>Bacteria</taxon>
        <taxon>Pseudomonadati</taxon>
        <taxon>Pseudomonadota</taxon>
        <taxon>Betaproteobacteria</taxon>
        <taxon>Neisseriales</taxon>
        <taxon>Chromobacteriaceae</taxon>
        <taxon>Chromobacterium</taxon>
    </lineage>
</organism>
<feature type="binding site" evidence="5">
    <location>
        <position position="70"/>
    </location>
    <ligand>
        <name>substrate</name>
    </ligand>
</feature>
<evidence type="ECO:0000313" key="9">
    <source>
        <dbReference type="Proteomes" id="UP000192721"/>
    </source>
</evidence>
<evidence type="ECO:0000256" key="1">
    <source>
        <dbReference type="ARBA" id="ARBA00022723"/>
    </source>
</evidence>
<evidence type="ECO:0000256" key="4">
    <source>
        <dbReference type="ARBA" id="ARBA00023004"/>
    </source>
</evidence>
<dbReference type="PANTHER" id="PTHR16557:SF2">
    <property type="entry name" value="NUCLEIC ACID DIOXYGENASE ALKBH1"/>
    <property type="match status" value="1"/>
</dbReference>
<dbReference type="NCBIfam" id="NF011930">
    <property type="entry name" value="PRK15401.1"/>
    <property type="match status" value="1"/>
</dbReference>
<keyword evidence="4 6" id="KW-0408">Iron</keyword>
<dbReference type="PROSITE" id="PS51471">
    <property type="entry name" value="FE2OG_OXY"/>
    <property type="match status" value="1"/>
</dbReference>
<dbReference type="SUPFAM" id="SSF51197">
    <property type="entry name" value="Clavaminate synthase-like"/>
    <property type="match status" value="1"/>
</dbReference>
<dbReference type="InterPro" id="IPR005123">
    <property type="entry name" value="Oxoglu/Fe-dep_dioxygenase_dom"/>
</dbReference>
<feature type="binding site" evidence="5">
    <location>
        <position position="162"/>
    </location>
    <ligand>
        <name>substrate</name>
    </ligand>
</feature>
<dbReference type="InterPro" id="IPR004574">
    <property type="entry name" value="Alkb"/>
</dbReference>
<dbReference type="Pfam" id="PF13532">
    <property type="entry name" value="2OG-FeII_Oxy_2"/>
    <property type="match status" value="1"/>
</dbReference>
<feature type="binding site" evidence="6">
    <location>
        <position position="132"/>
    </location>
    <ligand>
        <name>Fe cation</name>
        <dbReference type="ChEBI" id="CHEBI:24875"/>
        <note>catalytic</note>
    </ligand>
</feature>
<protein>
    <submittedName>
        <fullName evidence="8">Alpha-ketoglutarate-dependent dioxygenase AlkB</fullName>
    </submittedName>
</protein>